<feature type="compositionally biased region" description="Polar residues" evidence="1">
    <location>
        <begin position="66"/>
        <end position="81"/>
    </location>
</feature>
<evidence type="ECO:0000313" key="2">
    <source>
        <dbReference type="EMBL" id="CFE48412.1"/>
    </source>
</evidence>
<evidence type="ECO:0000313" key="5">
    <source>
        <dbReference type="Proteomes" id="UP000046947"/>
    </source>
</evidence>
<gene>
    <name evidence="3" type="ORF">ERS007657_03794</name>
    <name evidence="2" type="ORF">ERS007688_01078</name>
</gene>
<organism evidence="3 4">
    <name type="scientific">Mycobacterium tuberculosis</name>
    <dbReference type="NCBI Taxonomy" id="1773"/>
    <lineage>
        <taxon>Bacteria</taxon>
        <taxon>Bacillati</taxon>
        <taxon>Actinomycetota</taxon>
        <taxon>Actinomycetes</taxon>
        <taxon>Mycobacteriales</taxon>
        <taxon>Mycobacteriaceae</taxon>
        <taxon>Mycobacterium</taxon>
        <taxon>Mycobacterium tuberculosis complex</taxon>
    </lineage>
</organism>
<dbReference type="EMBL" id="CGCX01002029">
    <property type="protein sequence ID" value="CFS05483.1"/>
    <property type="molecule type" value="Genomic_DNA"/>
</dbReference>
<reference evidence="4 5" key="1">
    <citation type="submission" date="2015-03" db="EMBL/GenBank/DDBJ databases">
        <authorList>
            <consortium name="Pathogen Informatics"/>
        </authorList>
    </citation>
    <scope>NUCLEOTIDE SEQUENCE [LARGE SCALE GENOMIC DNA]</scope>
    <source>
        <strain evidence="3 4">C09601061</strain>
        <strain evidence="2 5">H09601792</strain>
    </source>
</reference>
<dbReference type="EMBL" id="CFOH01000124">
    <property type="protein sequence ID" value="CFE48412.1"/>
    <property type="molecule type" value="Genomic_DNA"/>
</dbReference>
<evidence type="ECO:0000256" key="1">
    <source>
        <dbReference type="SAM" id="MobiDB-lite"/>
    </source>
</evidence>
<sequence length="107" mass="10817">MHSAAINGLAASRPAATTLSVGAWAPPSTSSTTFSVASASTIMMATSPSTIRPATTMSNTARSIWSTVGKPTQVPSMSATRTPPMGPENGRPPSWVDADAALIANTS</sequence>
<dbReference type="AlphaFoldDB" id="A0A654U6A7"/>
<evidence type="ECO:0000313" key="4">
    <source>
        <dbReference type="Proteomes" id="UP000046680"/>
    </source>
</evidence>
<dbReference type="Proteomes" id="UP000046947">
    <property type="component" value="Unassembled WGS sequence"/>
</dbReference>
<proteinExistence type="predicted"/>
<name>A0A654U6A7_MYCTX</name>
<feature type="region of interest" description="Disordered" evidence="1">
    <location>
        <begin position="66"/>
        <end position="95"/>
    </location>
</feature>
<dbReference type="Proteomes" id="UP000046680">
    <property type="component" value="Unassembled WGS sequence"/>
</dbReference>
<accession>A0A654U6A7</accession>
<evidence type="ECO:0000313" key="3">
    <source>
        <dbReference type="EMBL" id="CFS05483.1"/>
    </source>
</evidence>
<protein>
    <submittedName>
        <fullName evidence="3">Uncharacterized protein</fullName>
    </submittedName>
</protein>